<dbReference type="PATRIC" id="fig|447.4.peg.2122"/>
<evidence type="ECO:0000313" key="2">
    <source>
        <dbReference type="Proteomes" id="UP000054695"/>
    </source>
</evidence>
<accession>A0A0W0RQQ9</accession>
<protein>
    <submittedName>
        <fullName evidence="1">Uncharacterized protein</fullName>
    </submittedName>
</protein>
<comment type="caution">
    <text evidence="1">The sequence shown here is derived from an EMBL/GenBank/DDBJ whole genome shotgun (WGS) entry which is preliminary data.</text>
</comment>
<organism evidence="1 2">
    <name type="scientific">Legionella bozemanae</name>
    <name type="common">Fluoribacter bozemanae</name>
    <dbReference type="NCBI Taxonomy" id="447"/>
    <lineage>
        <taxon>Bacteria</taxon>
        <taxon>Pseudomonadati</taxon>
        <taxon>Pseudomonadota</taxon>
        <taxon>Gammaproteobacteria</taxon>
        <taxon>Legionellales</taxon>
        <taxon>Legionellaceae</taxon>
        <taxon>Legionella</taxon>
    </lineage>
</organism>
<keyword evidence="2" id="KW-1185">Reference proteome</keyword>
<proteinExistence type="predicted"/>
<dbReference type="EMBL" id="LNXU01000019">
    <property type="protein sequence ID" value="KTC73347.1"/>
    <property type="molecule type" value="Genomic_DNA"/>
</dbReference>
<reference evidence="1 2" key="1">
    <citation type="submission" date="2015-11" db="EMBL/GenBank/DDBJ databases">
        <title>Genomic analysis of 38 Legionella species identifies large and diverse effector repertoires.</title>
        <authorList>
            <person name="Burstein D."/>
            <person name="Amaro F."/>
            <person name="Zusman T."/>
            <person name="Lifshitz Z."/>
            <person name="Cohen O."/>
            <person name="Gilbert J.A."/>
            <person name="Pupko T."/>
            <person name="Shuman H.A."/>
            <person name="Segal G."/>
        </authorList>
    </citation>
    <scope>NUCLEOTIDE SEQUENCE [LARGE SCALE GENOMIC DNA]</scope>
    <source>
        <strain evidence="1 2">WIGA</strain>
    </source>
</reference>
<dbReference type="Proteomes" id="UP000054695">
    <property type="component" value="Unassembled WGS sequence"/>
</dbReference>
<name>A0A0W0RQQ9_LEGBO</name>
<sequence>MLRQKNNPERLQKLTEPRFKRQLSIFYKAPDGRLTSDDPNSYTGEERVAYQNALLNQYGWTGYADGILAERKKKPGFFAPQKKESSDECIAFEPAPS</sequence>
<evidence type="ECO:0000313" key="1">
    <source>
        <dbReference type="EMBL" id="KTC73347.1"/>
    </source>
</evidence>
<dbReference type="RefSeq" id="WP_058459624.1">
    <property type="nucleotide sequence ID" value="NZ_CAAAIY010000010.1"/>
</dbReference>
<gene>
    <name evidence="1" type="ORF">Lboz_1993</name>
</gene>
<dbReference type="AlphaFoldDB" id="A0A0W0RQQ9"/>
<dbReference type="OrthoDB" id="5652334at2"/>